<keyword evidence="2" id="KW-0812">Transmembrane</keyword>
<feature type="transmembrane region" description="Helical" evidence="2">
    <location>
        <begin position="353"/>
        <end position="371"/>
    </location>
</feature>
<accession>A0A1G2DDA9</accession>
<dbReference type="AlphaFoldDB" id="A0A1G2DDA9"/>
<organism evidence="3 4">
    <name type="scientific">Candidatus Lloydbacteria bacterium RIFCSPHIGHO2_02_FULL_51_22</name>
    <dbReference type="NCBI Taxonomy" id="1798663"/>
    <lineage>
        <taxon>Bacteria</taxon>
        <taxon>Candidatus Lloydiibacteriota</taxon>
    </lineage>
</organism>
<name>A0A1G2DDA9_9BACT</name>
<feature type="transmembrane region" description="Helical" evidence="2">
    <location>
        <begin position="271"/>
        <end position="293"/>
    </location>
</feature>
<feature type="transmembrane region" description="Helical" evidence="2">
    <location>
        <begin position="313"/>
        <end position="333"/>
    </location>
</feature>
<feature type="transmembrane region" description="Helical" evidence="2">
    <location>
        <begin position="241"/>
        <end position="265"/>
    </location>
</feature>
<gene>
    <name evidence="3" type="ORF">A3D67_02650</name>
</gene>
<sequence length="805" mass="86911">MTRFVKNLLAYFAPLTLALAPWIIRVRGMLAKKHSLAYVSAVLLFLAAVLSPIGAKVAYAGTVGDALLKVLGLGGEGLAFIVAQVINILIYTPSAWILRAAAFVFESVVPYSLGIKTGAMTLSAFQSTFITDGWGILRDMTNIVFIFAMLYIALATILQLGAGKNTRALLVNIILVAISVNFSLFVARIVIDGGNLLAYEFYNALRGSNPHGLAAIVIQGFSPQSLFNTRSFESWITQYDSSYLTLIVLYLFGGAVQLVAAYAILLAAFLFVGRIIMLWILMILSPLAFTAYVLPKTQHWFWEWWRELLNQAFVAPVFLFFYFLFALFIGTALPPFMKEVSDLAGKDEFLTPILRVTLGFSLTIGFLMIALKMTKKMSGQVAEMATQAVGFTAGAAGAIVGGAIGGAGGAKMGASLAGSAVGRIGGSTAGVSAGEKFGRVAGAPLRVTTGALGVATRRGVREGVGRAAEGIIENVPGGEYFASGLGAIGARAREKTKADVADYEKENANLSAVALRAKAGRMTTTLEEKTAIIKILGEKKKLTPQDEDGLGITNTLEAADRRGYDAKKEIKGKHLWQYATEQKDRITAAETLSVDAMKEIGKRKEKNAVSGEEGPSTFFDDPKVFDAAMKKMNPAHFNTLSDPETRDDFADNFLKNLNDAFERAKKARNEEVKKFNALPPVEKVKREEELKAAGKPSPTAVIKTIDDYFRSIGNSRGEQWVKTEAAHGMLDTKDIKYAEKKKKKGEEGEETDTEEEKEKPPVITPGSAYNAREEIPRSAPQEGSPLKSASDIAREQGAAPPKEGA</sequence>
<feature type="transmembrane region" description="Helical" evidence="2">
    <location>
        <begin position="143"/>
        <end position="162"/>
    </location>
</feature>
<evidence type="ECO:0000256" key="2">
    <source>
        <dbReference type="SAM" id="Phobius"/>
    </source>
</evidence>
<keyword evidence="2" id="KW-0472">Membrane</keyword>
<evidence type="ECO:0000313" key="4">
    <source>
        <dbReference type="Proteomes" id="UP000178099"/>
    </source>
</evidence>
<feature type="transmembrane region" description="Helical" evidence="2">
    <location>
        <begin position="169"/>
        <end position="191"/>
    </location>
</feature>
<keyword evidence="2" id="KW-1133">Transmembrane helix</keyword>
<evidence type="ECO:0000313" key="3">
    <source>
        <dbReference type="EMBL" id="OGZ10850.1"/>
    </source>
</evidence>
<evidence type="ECO:0008006" key="5">
    <source>
        <dbReference type="Google" id="ProtNLM"/>
    </source>
</evidence>
<comment type="caution">
    <text evidence="3">The sequence shown here is derived from an EMBL/GenBank/DDBJ whole genome shotgun (WGS) entry which is preliminary data.</text>
</comment>
<feature type="transmembrane region" description="Helical" evidence="2">
    <location>
        <begin position="211"/>
        <end position="229"/>
    </location>
</feature>
<feature type="transmembrane region" description="Helical" evidence="2">
    <location>
        <begin position="36"/>
        <end position="59"/>
    </location>
</feature>
<evidence type="ECO:0000256" key="1">
    <source>
        <dbReference type="SAM" id="MobiDB-lite"/>
    </source>
</evidence>
<proteinExistence type="predicted"/>
<reference evidence="3 4" key="1">
    <citation type="journal article" date="2016" name="Nat. Commun.">
        <title>Thousands of microbial genomes shed light on interconnected biogeochemical processes in an aquifer system.</title>
        <authorList>
            <person name="Anantharaman K."/>
            <person name="Brown C.T."/>
            <person name="Hug L.A."/>
            <person name="Sharon I."/>
            <person name="Castelle C.J."/>
            <person name="Probst A.J."/>
            <person name="Thomas B.C."/>
            <person name="Singh A."/>
            <person name="Wilkins M.J."/>
            <person name="Karaoz U."/>
            <person name="Brodie E.L."/>
            <person name="Williams K.H."/>
            <person name="Hubbard S.S."/>
            <person name="Banfield J.F."/>
        </authorList>
    </citation>
    <scope>NUCLEOTIDE SEQUENCE [LARGE SCALE GENOMIC DNA]</scope>
</reference>
<dbReference type="Proteomes" id="UP000178099">
    <property type="component" value="Unassembled WGS sequence"/>
</dbReference>
<dbReference type="EMBL" id="MHLN01000031">
    <property type="protein sequence ID" value="OGZ10850.1"/>
    <property type="molecule type" value="Genomic_DNA"/>
</dbReference>
<protein>
    <recommendedName>
        <fullName evidence="5">TrbL/VirB6 plasmid conjugal transfer protein</fullName>
    </recommendedName>
</protein>
<feature type="compositionally biased region" description="Basic and acidic residues" evidence="1">
    <location>
        <begin position="721"/>
        <end position="738"/>
    </location>
</feature>
<feature type="transmembrane region" description="Helical" evidence="2">
    <location>
        <begin position="6"/>
        <end position="24"/>
    </location>
</feature>
<feature type="transmembrane region" description="Helical" evidence="2">
    <location>
        <begin position="79"/>
        <end position="105"/>
    </location>
</feature>
<feature type="region of interest" description="Disordered" evidence="1">
    <location>
        <begin position="721"/>
        <end position="805"/>
    </location>
</feature>